<evidence type="ECO:0000313" key="1">
    <source>
        <dbReference type="EMBL" id="CAI7997269.1"/>
    </source>
</evidence>
<gene>
    <name evidence="1" type="ORF">GBAR_LOCUS2124</name>
</gene>
<dbReference type="EMBL" id="CASHTH010000305">
    <property type="protein sequence ID" value="CAI7997269.1"/>
    <property type="molecule type" value="Genomic_DNA"/>
</dbReference>
<protein>
    <submittedName>
        <fullName evidence="1">Uncharacterized protein</fullName>
    </submittedName>
</protein>
<evidence type="ECO:0000313" key="2">
    <source>
        <dbReference type="Proteomes" id="UP001174909"/>
    </source>
</evidence>
<accession>A0AA35VXK4</accession>
<sequence>MLSRCVSPFQRTPLAPLLIHQRRYGREASGSFRKNLLAQRLSRCVSPFQRTPLAPLLIHQRRYGREASGSFRKNLLA</sequence>
<name>A0AA35VXK4_GEOBA</name>
<feature type="non-terminal residue" evidence="1">
    <location>
        <position position="77"/>
    </location>
</feature>
<dbReference type="Proteomes" id="UP001174909">
    <property type="component" value="Unassembled WGS sequence"/>
</dbReference>
<dbReference type="AlphaFoldDB" id="A0AA35VXK4"/>
<reference evidence="1" key="1">
    <citation type="submission" date="2023-03" db="EMBL/GenBank/DDBJ databases">
        <authorList>
            <person name="Steffen K."/>
            <person name="Cardenas P."/>
        </authorList>
    </citation>
    <scope>NUCLEOTIDE SEQUENCE</scope>
</reference>
<keyword evidence="2" id="KW-1185">Reference proteome</keyword>
<comment type="caution">
    <text evidence="1">The sequence shown here is derived from an EMBL/GenBank/DDBJ whole genome shotgun (WGS) entry which is preliminary data.</text>
</comment>
<organism evidence="1 2">
    <name type="scientific">Geodia barretti</name>
    <name type="common">Barrett's horny sponge</name>
    <dbReference type="NCBI Taxonomy" id="519541"/>
    <lineage>
        <taxon>Eukaryota</taxon>
        <taxon>Metazoa</taxon>
        <taxon>Porifera</taxon>
        <taxon>Demospongiae</taxon>
        <taxon>Heteroscleromorpha</taxon>
        <taxon>Tetractinellida</taxon>
        <taxon>Astrophorina</taxon>
        <taxon>Geodiidae</taxon>
        <taxon>Geodia</taxon>
    </lineage>
</organism>
<proteinExistence type="predicted"/>